<evidence type="ECO:0000313" key="2">
    <source>
        <dbReference type="EMBL" id="KAG5678237.1"/>
    </source>
</evidence>
<feature type="transmembrane region" description="Helical" evidence="1">
    <location>
        <begin position="135"/>
        <end position="159"/>
    </location>
</feature>
<dbReference type="EMBL" id="JADBJN010000002">
    <property type="protein sequence ID" value="KAG5678237.1"/>
    <property type="molecule type" value="Genomic_DNA"/>
</dbReference>
<keyword evidence="1" id="KW-1133">Transmembrane helix</keyword>
<protein>
    <submittedName>
        <fullName evidence="2">Uncharacterized protein</fullName>
    </submittedName>
</protein>
<comment type="caution">
    <text evidence="2">The sequence shown here is derived from an EMBL/GenBank/DDBJ whole genome shotgun (WGS) entry which is preliminary data.</text>
</comment>
<evidence type="ECO:0000313" key="3">
    <source>
        <dbReference type="Proteomes" id="UP001107558"/>
    </source>
</evidence>
<dbReference type="OrthoDB" id="7968664at2759"/>
<keyword evidence="1" id="KW-0812">Transmembrane</keyword>
<evidence type="ECO:0000256" key="1">
    <source>
        <dbReference type="SAM" id="Phobius"/>
    </source>
</evidence>
<reference evidence="2" key="1">
    <citation type="submission" date="2021-03" db="EMBL/GenBank/DDBJ databases">
        <title>Chromosome level genome of the anhydrobiotic midge Polypedilum vanderplanki.</title>
        <authorList>
            <person name="Yoshida Y."/>
            <person name="Kikawada T."/>
            <person name="Gusev O."/>
        </authorList>
    </citation>
    <scope>NUCLEOTIDE SEQUENCE</scope>
    <source>
        <strain evidence="2">NIAS01</strain>
        <tissue evidence="2">Whole body or cell culture</tissue>
    </source>
</reference>
<feature type="transmembrane region" description="Helical" evidence="1">
    <location>
        <begin position="171"/>
        <end position="189"/>
    </location>
</feature>
<feature type="transmembrane region" description="Helical" evidence="1">
    <location>
        <begin position="56"/>
        <end position="73"/>
    </location>
</feature>
<sequence length="196" mass="23759">MIYFEDIHKYACSRFDMHFVGCTKFNNNISVFKLPFKHQIIYLAKILHEHLLCPDFFIALHWITFFIAIIGLWEACNEIIRVFQDPSYDPKTFGNRTYDYVTMKFRQRARICGQSLNAKLFMCLIYGLFRLRTSYILPWIVVYGIVILMEIIYWICNIIKNRNWRIDSIKWLFILSIRWVLTLHMMVAMDKYRNLK</sequence>
<dbReference type="AlphaFoldDB" id="A0A9J6C8H5"/>
<dbReference type="Proteomes" id="UP001107558">
    <property type="component" value="Chromosome 2"/>
</dbReference>
<name>A0A9J6C8H5_POLVA</name>
<proteinExistence type="predicted"/>
<keyword evidence="1" id="KW-0472">Membrane</keyword>
<accession>A0A9J6C8H5</accession>
<organism evidence="2 3">
    <name type="scientific">Polypedilum vanderplanki</name>
    <name type="common">Sleeping chironomid midge</name>
    <dbReference type="NCBI Taxonomy" id="319348"/>
    <lineage>
        <taxon>Eukaryota</taxon>
        <taxon>Metazoa</taxon>
        <taxon>Ecdysozoa</taxon>
        <taxon>Arthropoda</taxon>
        <taxon>Hexapoda</taxon>
        <taxon>Insecta</taxon>
        <taxon>Pterygota</taxon>
        <taxon>Neoptera</taxon>
        <taxon>Endopterygota</taxon>
        <taxon>Diptera</taxon>
        <taxon>Nematocera</taxon>
        <taxon>Chironomoidea</taxon>
        <taxon>Chironomidae</taxon>
        <taxon>Chironominae</taxon>
        <taxon>Polypedilum</taxon>
        <taxon>Polypedilum</taxon>
    </lineage>
</organism>
<gene>
    <name evidence="2" type="ORF">PVAND_007929</name>
</gene>
<keyword evidence="3" id="KW-1185">Reference proteome</keyword>